<evidence type="ECO:0000259" key="9">
    <source>
        <dbReference type="Pfam" id="PF00905"/>
    </source>
</evidence>
<comment type="caution">
    <text evidence="10">The sequence shown here is derived from an EMBL/GenBank/DDBJ whole genome shotgun (WGS) entry which is preliminary data.</text>
</comment>
<feature type="chain" id="PRO_5046490416" description="Beta-lactamase" evidence="8">
    <location>
        <begin position="21"/>
        <end position="264"/>
    </location>
</feature>
<evidence type="ECO:0000256" key="5">
    <source>
        <dbReference type="ARBA" id="ARBA00022801"/>
    </source>
</evidence>
<gene>
    <name evidence="10" type="primary">blaOXA</name>
    <name evidence="10" type="ORF">GCM10009092_01460</name>
</gene>
<evidence type="ECO:0000256" key="8">
    <source>
        <dbReference type="SAM" id="SignalP"/>
    </source>
</evidence>
<dbReference type="InterPro" id="IPR002137">
    <property type="entry name" value="Beta-lactam_class-D_AS"/>
</dbReference>
<dbReference type="Gene3D" id="3.40.710.10">
    <property type="entry name" value="DD-peptidase/beta-lactamase superfamily"/>
    <property type="match status" value="1"/>
</dbReference>
<sequence>MKYLSLVVSLGLVMQQSVQAEEVSPCIEGDACTLALYSETAGQWQFINPERAKQAFAPYSTFKIANTLILLESGQVNTTARYQIDLNRYPAQDWWFKTWREPDQNLKSAFNYSVLPLYRQWSADLGRAAYEQFIQQFSYGNQDVSGPVDGFWLGDSLQISAVQQVEFLRKYQHQQLGLKASTYRDFSPIFLQRQDEQARLFAKTGGGMLAKGQARGWYVGMVENQQGMHYFAFNMDADSFKSLAETRIKKALASLQSLKVTVPE</sequence>
<feature type="signal peptide" evidence="8">
    <location>
        <begin position="1"/>
        <end position="20"/>
    </location>
</feature>
<dbReference type="RefSeq" id="WP_343840509.1">
    <property type="nucleotide sequence ID" value="NZ_BAAAEI010000001.1"/>
</dbReference>
<dbReference type="PROSITE" id="PS00337">
    <property type="entry name" value="BETA_LACTAMASE_D"/>
    <property type="match status" value="1"/>
</dbReference>
<dbReference type="EMBL" id="BAAAEI010000001">
    <property type="protein sequence ID" value="GAA0340704.1"/>
    <property type="molecule type" value="Genomic_DNA"/>
</dbReference>
<dbReference type="SUPFAM" id="SSF56601">
    <property type="entry name" value="beta-lactamase/transpeptidase-like"/>
    <property type="match status" value="1"/>
</dbReference>
<reference evidence="10 11" key="1">
    <citation type="journal article" date="2019" name="Int. J. Syst. Evol. Microbiol.">
        <title>The Global Catalogue of Microorganisms (GCM) 10K type strain sequencing project: providing services to taxonomists for standard genome sequencing and annotation.</title>
        <authorList>
            <consortium name="The Broad Institute Genomics Platform"/>
            <consortium name="The Broad Institute Genome Sequencing Center for Infectious Disease"/>
            <person name="Wu L."/>
            <person name="Ma J."/>
        </authorList>
    </citation>
    <scope>NUCLEOTIDE SEQUENCE [LARGE SCALE GENOMIC DNA]</scope>
    <source>
        <strain evidence="10 11">JCM 13378</strain>
    </source>
</reference>
<dbReference type="InterPro" id="IPR012338">
    <property type="entry name" value="Beta-lactam/transpept-like"/>
</dbReference>
<dbReference type="Proteomes" id="UP001501757">
    <property type="component" value="Unassembled WGS sequence"/>
</dbReference>
<evidence type="ECO:0000256" key="2">
    <source>
        <dbReference type="ARBA" id="ARBA00007898"/>
    </source>
</evidence>
<evidence type="ECO:0000313" key="11">
    <source>
        <dbReference type="Proteomes" id="UP001501757"/>
    </source>
</evidence>
<comment type="catalytic activity">
    <reaction evidence="1 7">
        <text>a beta-lactam + H2O = a substituted beta-amino acid</text>
        <dbReference type="Rhea" id="RHEA:20401"/>
        <dbReference type="ChEBI" id="CHEBI:15377"/>
        <dbReference type="ChEBI" id="CHEBI:35627"/>
        <dbReference type="ChEBI" id="CHEBI:140347"/>
        <dbReference type="EC" id="3.5.2.6"/>
    </reaction>
</comment>
<evidence type="ECO:0000256" key="7">
    <source>
        <dbReference type="RuleBase" id="RU361140"/>
    </source>
</evidence>
<evidence type="ECO:0000256" key="4">
    <source>
        <dbReference type="ARBA" id="ARBA00022729"/>
    </source>
</evidence>
<evidence type="ECO:0000256" key="1">
    <source>
        <dbReference type="ARBA" id="ARBA00001526"/>
    </source>
</evidence>
<keyword evidence="5 7" id="KW-0378">Hydrolase</keyword>
<accession>A0ABN0WKT1</accession>
<dbReference type="InterPro" id="IPR001460">
    <property type="entry name" value="PCN-bd_Tpept"/>
</dbReference>
<dbReference type="Pfam" id="PF00905">
    <property type="entry name" value="Transpeptidase"/>
    <property type="match status" value="1"/>
</dbReference>
<organism evidence="10 11">
    <name type="scientific">Bowmanella denitrificans</name>
    <dbReference type="NCBI Taxonomy" id="366582"/>
    <lineage>
        <taxon>Bacteria</taxon>
        <taxon>Pseudomonadati</taxon>
        <taxon>Pseudomonadota</taxon>
        <taxon>Gammaproteobacteria</taxon>
        <taxon>Alteromonadales</taxon>
        <taxon>Alteromonadaceae</taxon>
        <taxon>Bowmanella</taxon>
    </lineage>
</organism>
<evidence type="ECO:0000313" key="10">
    <source>
        <dbReference type="EMBL" id="GAA0340704.1"/>
    </source>
</evidence>
<keyword evidence="6 7" id="KW-0046">Antibiotic resistance</keyword>
<evidence type="ECO:0000256" key="3">
    <source>
        <dbReference type="ARBA" id="ARBA00012865"/>
    </source>
</evidence>
<proteinExistence type="inferred from homology"/>
<comment type="similarity">
    <text evidence="2 7">Belongs to the class-D beta-lactamase family.</text>
</comment>
<feature type="domain" description="Penicillin-binding protein transpeptidase" evidence="9">
    <location>
        <begin position="52"/>
        <end position="239"/>
    </location>
</feature>
<name>A0ABN0WKT1_9ALTE</name>
<keyword evidence="11" id="KW-1185">Reference proteome</keyword>
<keyword evidence="4 8" id="KW-0732">Signal</keyword>
<protein>
    <recommendedName>
        <fullName evidence="3 7">Beta-lactamase</fullName>
        <ecNumber evidence="3 7">3.5.2.6</ecNumber>
    </recommendedName>
</protein>
<dbReference type="EC" id="3.5.2.6" evidence="3 7"/>
<evidence type="ECO:0000256" key="6">
    <source>
        <dbReference type="ARBA" id="ARBA00023251"/>
    </source>
</evidence>